<dbReference type="Gene3D" id="3.40.720.10">
    <property type="entry name" value="Alkaline Phosphatase, subunit A"/>
    <property type="match status" value="1"/>
</dbReference>
<dbReference type="PANTHER" id="PTHR10151:SF120">
    <property type="entry name" value="BIS(5'-ADENOSYL)-TRIPHOSPHATASE"/>
    <property type="match status" value="1"/>
</dbReference>
<name>A0A1F7RV44_9BACT</name>
<proteinExistence type="predicted"/>
<dbReference type="GO" id="GO:0016787">
    <property type="term" value="F:hydrolase activity"/>
    <property type="evidence" value="ECO:0007669"/>
    <property type="project" value="UniProtKB-ARBA"/>
</dbReference>
<gene>
    <name evidence="1" type="ORF">A2W05_06465</name>
</gene>
<dbReference type="EMBL" id="MGDE01000159">
    <property type="protein sequence ID" value="OGL44894.1"/>
    <property type="molecule type" value="Genomic_DNA"/>
</dbReference>
<dbReference type="Pfam" id="PF01663">
    <property type="entry name" value="Phosphodiest"/>
    <property type="match status" value="1"/>
</dbReference>
<evidence type="ECO:0000313" key="2">
    <source>
        <dbReference type="Proteomes" id="UP000178797"/>
    </source>
</evidence>
<sequence>MSINRKTFIIGLDGASWDLLNPLMDEGVMPNLKRIVDNGTSGNLLSTIPPYTAPAWVSCVTGVNPGKHGVFGFTVKKKGVPGANPQFVESSGVNVPKLWNYINNNGRTVGLINVPITYPAETVNGFVVPCFLTPLKKVDYTYPVSIYREFLMPADYVINVRMAESHNPSVDAIPQIINALMDMTQKRFQVMESLLKAYQPDFFMIVFTSLDKVQHKFWKYLDPNNPMYVSSVGENIRHHLTSIYNLMDRIIGKIIEGIDDLTTLYIVSDHGFCSKDKIFYINKWLAKNGYLKLKKTAMLKQHFFGGNSVKDFSDRNIDILNHPIYRFVDMGKSCFIGSDPYEQGIYCINDMAEKKLDKLVQDLKGLKDNETGLNLFKKVCRKSEIYSGDYAHMAPDVILQMEDYSCDFVRGYTLRKGTIFRVKNAQGSHHPKGIFAAYGRDIAARKKVDADIMDIAPTILYNMGFPVSSIMDGKVLGEIFNNRFVETNEIKREDYTISSGTKQSSPVYTDEDKEEIAARLGELGYLD</sequence>
<dbReference type="PANTHER" id="PTHR10151">
    <property type="entry name" value="ECTONUCLEOTIDE PYROPHOSPHATASE/PHOSPHODIESTERASE"/>
    <property type="match status" value="1"/>
</dbReference>
<dbReference type="Proteomes" id="UP000178797">
    <property type="component" value="Unassembled WGS sequence"/>
</dbReference>
<protein>
    <recommendedName>
        <fullName evidence="3">Phosphodiesterase</fullName>
    </recommendedName>
</protein>
<comment type="caution">
    <text evidence="1">The sequence shown here is derived from an EMBL/GenBank/DDBJ whole genome shotgun (WGS) entry which is preliminary data.</text>
</comment>
<organism evidence="1 2">
    <name type="scientific">Candidatus Schekmanbacteria bacterium RBG_16_38_10</name>
    <dbReference type="NCBI Taxonomy" id="1817879"/>
    <lineage>
        <taxon>Bacteria</taxon>
        <taxon>Candidatus Schekmaniibacteriota</taxon>
    </lineage>
</organism>
<dbReference type="SUPFAM" id="SSF53649">
    <property type="entry name" value="Alkaline phosphatase-like"/>
    <property type="match status" value="1"/>
</dbReference>
<dbReference type="AlphaFoldDB" id="A0A1F7RV44"/>
<dbReference type="InterPro" id="IPR017850">
    <property type="entry name" value="Alkaline_phosphatase_core_sf"/>
</dbReference>
<accession>A0A1F7RV44</accession>
<evidence type="ECO:0008006" key="3">
    <source>
        <dbReference type="Google" id="ProtNLM"/>
    </source>
</evidence>
<reference evidence="1 2" key="1">
    <citation type="journal article" date="2016" name="Nat. Commun.">
        <title>Thousands of microbial genomes shed light on interconnected biogeochemical processes in an aquifer system.</title>
        <authorList>
            <person name="Anantharaman K."/>
            <person name="Brown C.T."/>
            <person name="Hug L.A."/>
            <person name="Sharon I."/>
            <person name="Castelle C.J."/>
            <person name="Probst A.J."/>
            <person name="Thomas B.C."/>
            <person name="Singh A."/>
            <person name="Wilkins M.J."/>
            <person name="Karaoz U."/>
            <person name="Brodie E.L."/>
            <person name="Williams K.H."/>
            <person name="Hubbard S.S."/>
            <person name="Banfield J.F."/>
        </authorList>
    </citation>
    <scope>NUCLEOTIDE SEQUENCE [LARGE SCALE GENOMIC DNA]</scope>
</reference>
<dbReference type="InterPro" id="IPR002591">
    <property type="entry name" value="Phosphodiest/P_Trfase"/>
</dbReference>
<evidence type="ECO:0000313" key="1">
    <source>
        <dbReference type="EMBL" id="OGL44894.1"/>
    </source>
</evidence>